<dbReference type="Proteomes" id="UP000186785">
    <property type="component" value="Unassembled WGS sequence"/>
</dbReference>
<sequence length="509" mass="55092">MMRIVAGGFHIESSTFTPYISGTADFTVRRGADLAARYPWIADQRFGEDLEWVPIVHAGALPGGVVDRDFYDSWEAEFLTGIERELQSPGGVQGVLLDIHGAASVEGMMDAEGQLAVKLRDLVGPDVRISTSMDLHGNVSPDLFESCDLLTCYRTAPHIDSPETRERAAELLVQALRTDQPIYRARVAVPILLPGEKTSTVVEPGKSLYGMIKPLIADYDLWDAAIWMGFPWADQPRCHGVVVVSGQDQAGVRAAAEELGAAFWRAGTDFDFVGPTAPVEDAITEALNSPQAPFFISDTGDNPGAGGYGDSLALLRPLFAAWVAGPKRPSVLFASLFAPDLAPSLELGQEDVFELFQESDPSQPALPFPALVEKVWDDERAGRCAVLSAVTPVNAQLLESAQLGEVPPTFRVIVTEKRMQYAAEEDFARAGFAEFTDPMTDEPLGVVTVKIGYLEPDLAQASKGWVMALSEGAVNQDLVSLDFRELSHPLLPFDQFAGDPDLAAELLES</sequence>
<feature type="domain" description="Microcystin LR degradation protein MlrC C-terminal" evidence="1">
    <location>
        <begin position="296"/>
        <end position="484"/>
    </location>
</feature>
<dbReference type="EMBL" id="MQSV01000001">
    <property type="protein sequence ID" value="OKL49644.1"/>
    <property type="molecule type" value="Genomic_DNA"/>
</dbReference>
<evidence type="ECO:0000313" key="3">
    <source>
        <dbReference type="EMBL" id="OKL49644.1"/>
    </source>
</evidence>
<dbReference type="OrthoDB" id="9815420at2"/>
<dbReference type="InterPro" id="IPR015995">
    <property type="entry name" value="MlrC_N"/>
</dbReference>
<comment type="caution">
    <text evidence="3">The sequence shown here is derived from an EMBL/GenBank/DDBJ whole genome shotgun (WGS) entry which is preliminary data.</text>
</comment>
<dbReference type="AlphaFoldDB" id="A0A1Q5PQ20"/>
<dbReference type="Pfam" id="PF07364">
    <property type="entry name" value="DUF1485"/>
    <property type="match status" value="1"/>
</dbReference>
<reference evidence="3 4" key="1">
    <citation type="submission" date="2016-11" db="EMBL/GenBank/DDBJ databases">
        <title>Actinomyces gypaetusis sp. nov. isolated from the vulture Gypaetus barbatus in Qinghai Tibet Plateau China.</title>
        <authorList>
            <person name="Meng X."/>
        </authorList>
    </citation>
    <scope>NUCLEOTIDE SEQUENCE [LARGE SCALE GENOMIC DNA]</scope>
    <source>
        <strain evidence="3 4">VUL4_2</strain>
    </source>
</reference>
<dbReference type="STRING" id="1921764.BSR28_01060"/>
<evidence type="ECO:0000313" key="4">
    <source>
        <dbReference type="Proteomes" id="UP000186785"/>
    </source>
</evidence>
<evidence type="ECO:0000259" key="2">
    <source>
        <dbReference type="Pfam" id="PF07364"/>
    </source>
</evidence>
<organism evidence="3 4">
    <name type="scientific">Boudabousia liubingyangii</name>
    <dbReference type="NCBI Taxonomy" id="1921764"/>
    <lineage>
        <taxon>Bacteria</taxon>
        <taxon>Bacillati</taxon>
        <taxon>Actinomycetota</taxon>
        <taxon>Actinomycetes</taxon>
        <taxon>Actinomycetales</taxon>
        <taxon>Actinomycetaceae</taxon>
        <taxon>Boudabousia</taxon>
    </lineage>
</organism>
<keyword evidence="4" id="KW-1185">Reference proteome</keyword>
<gene>
    <name evidence="3" type="ORF">BSR29_01420</name>
</gene>
<name>A0A1Q5PQ20_9ACTO</name>
<accession>A0A1Q5PQ20</accession>
<evidence type="ECO:0000259" key="1">
    <source>
        <dbReference type="Pfam" id="PF07171"/>
    </source>
</evidence>
<dbReference type="Pfam" id="PF07171">
    <property type="entry name" value="MlrC_C"/>
    <property type="match status" value="1"/>
</dbReference>
<evidence type="ECO:0008006" key="5">
    <source>
        <dbReference type="Google" id="ProtNLM"/>
    </source>
</evidence>
<feature type="domain" description="Microcystin LR degradation protein MlrC N-terminal" evidence="2">
    <location>
        <begin position="3"/>
        <end position="287"/>
    </location>
</feature>
<proteinExistence type="predicted"/>
<dbReference type="InterPro" id="IPR010799">
    <property type="entry name" value="MlrC_C"/>
</dbReference>
<dbReference type="RefSeq" id="WP_073708536.1">
    <property type="nucleotide sequence ID" value="NZ_MQSV01000001.1"/>
</dbReference>
<protein>
    <recommendedName>
        <fullName evidence="5">Microcystin degradation protein MlrC</fullName>
    </recommendedName>
</protein>